<evidence type="ECO:0000256" key="1">
    <source>
        <dbReference type="ARBA" id="ARBA00006817"/>
    </source>
</evidence>
<evidence type="ECO:0000313" key="3">
    <source>
        <dbReference type="EMBL" id="GEQ06494.1"/>
    </source>
</evidence>
<dbReference type="STRING" id="1293.SH09_00280"/>
<dbReference type="EMBL" id="BKAX01000006">
    <property type="protein sequence ID" value="GEQ06494.1"/>
    <property type="molecule type" value="Genomic_DNA"/>
</dbReference>
<evidence type="ECO:0000313" key="5">
    <source>
        <dbReference type="Proteomes" id="UP000255277"/>
    </source>
</evidence>
<name>A0A0D0SQC1_STAGA</name>
<evidence type="ECO:0000313" key="4">
    <source>
        <dbReference type="EMBL" id="SUM31314.1"/>
    </source>
</evidence>
<proteinExistence type="inferred from homology"/>
<dbReference type="InterPro" id="IPR013538">
    <property type="entry name" value="ASHA1/2-like_C"/>
</dbReference>
<comment type="similarity">
    <text evidence="1">Belongs to the AHA1 family.</text>
</comment>
<gene>
    <name evidence="4" type="ORF">NCTC12195_00721</name>
    <name evidence="3" type="ORF">SGA02_23220</name>
</gene>
<feature type="domain" description="Activator of Hsp90 ATPase homologue 1/2-like C-terminal" evidence="2">
    <location>
        <begin position="10"/>
        <end position="124"/>
    </location>
</feature>
<evidence type="ECO:0000313" key="6">
    <source>
        <dbReference type="Proteomes" id="UP000321057"/>
    </source>
</evidence>
<dbReference type="Proteomes" id="UP000255277">
    <property type="component" value="Unassembled WGS sequence"/>
</dbReference>
<evidence type="ECO:0000259" key="2">
    <source>
        <dbReference type="Pfam" id="PF08327"/>
    </source>
</evidence>
<reference evidence="4 5" key="1">
    <citation type="submission" date="2018-06" db="EMBL/GenBank/DDBJ databases">
        <authorList>
            <consortium name="Pathogen Informatics"/>
            <person name="Doyle S."/>
        </authorList>
    </citation>
    <scope>NUCLEOTIDE SEQUENCE [LARGE SCALE GENOMIC DNA]</scope>
    <source>
        <strain evidence="4 5">NCTC12195</strain>
    </source>
</reference>
<accession>A0A0D0SQC1</accession>
<dbReference type="Gene3D" id="3.30.530.20">
    <property type="match status" value="1"/>
</dbReference>
<dbReference type="Proteomes" id="UP000321057">
    <property type="component" value="Unassembled WGS sequence"/>
</dbReference>
<dbReference type="OrthoDB" id="2364866at2"/>
<dbReference type="AlphaFoldDB" id="A0A0D0SQC1"/>
<dbReference type="EMBL" id="UHDK01000001">
    <property type="protein sequence ID" value="SUM31314.1"/>
    <property type="molecule type" value="Genomic_DNA"/>
</dbReference>
<dbReference type="Pfam" id="PF08327">
    <property type="entry name" value="AHSA1"/>
    <property type="match status" value="1"/>
</dbReference>
<organism evidence="4 5">
    <name type="scientific">Staphylococcus gallinarum</name>
    <dbReference type="NCBI Taxonomy" id="1293"/>
    <lineage>
        <taxon>Bacteria</taxon>
        <taxon>Bacillati</taxon>
        <taxon>Bacillota</taxon>
        <taxon>Bacilli</taxon>
        <taxon>Bacillales</taxon>
        <taxon>Staphylococcaceae</taxon>
        <taxon>Staphylococcus</taxon>
    </lineage>
</organism>
<dbReference type="SUPFAM" id="SSF55961">
    <property type="entry name" value="Bet v1-like"/>
    <property type="match status" value="1"/>
</dbReference>
<dbReference type="RefSeq" id="WP_042737614.1">
    <property type="nucleotide sequence ID" value="NZ_BKAX01000006.1"/>
</dbReference>
<protein>
    <submittedName>
        <fullName evidence="3 4">Activator of HSP90 ATPase</fullName>
    </submittedName>
</protein>
<sequence>MDIQTQMQINVPANKAYEAFVNPEEISGFWFSHSSERWETGKTITLKYAEYNAELDIEIVHMEENRLIQFTWGNHPVDIHFEENDNGVIVTTIEQDFDKTEVEQLLGQKEGWVYMLSCLKAYLEYNVKFRAALL</sequence>
<keyword evidence="6" id="KW-1185">Reference proteome</keyword>
<reference evidence="3 6" key="2">
    <citation type="submission" date="2019-07" db="EMBL/GenBank/DDBJ databases">
        <title>Whole genome shotgun sequence of Staphylococcus gallinarum NBRC 109767.</title>
        <authorList>
            <person name="Hosoyama A."/>
            <person name="Uohara A."/>
            <person name="Ohji S."/>
            <person name="Ichikawa N."/>
        </authorList>
    </citation>
    <scope>NUCLEOTIDE SEQUENCE [LARGE SCALE GENOMIC DNA]</scope>
    <source>
        <strain evidence="3 6">NBRC 109767</strain>
    </source>
</reference>
<dbReference type="InterPro" id="IPR023393">
    <property type="entry name" value="START-like_dom_sf"/>
</dbReference>